<proteinExistence type="predicted"/>
<keyword evidence="5" id="KW-1015">Disulfide bond</keyword>
<dbReference type="PANTHER" id="PTHR46784:SF1">
    <property type="entry name" value="KILLER CELL LECTIN-LIKE RECEPTOR SUBFAMILY B MEMBER 1"/>
    <property type="match status" value="1"/>
</dbReference>
<dbReference type="CDD" id="cd03593">
    <property type="entry name" value="CLECT_NK_receptors_like"/>
    <property type="match status" value="1"/>
</dbReference>
<evidence type="ECO:0000256" key="2">
    <source>
        <dbReference type="ARBA" id="ARBA00022734"/>
    </source>
</evidence>
<keyword evidence="4" id="KW-0472">Membrane</keyword>
<evidence type="ECO:0000313" key="8">
    <source>
        <dbReference type="RefSeq" id="XP_015270404.1"/>
    </source>
</evidence>
<dbReference type="PROSITE" id="PS50041">
    <property type="entry name" value="C_TYPE_LECTIN_2"/>
    <property type="match status" value="1"/>
</dbReference>
<keyword evidence="4" id="KW-1133">Transmembrane helix</keyword>
<comment type="subcellular location">
    <subcellularLocation>
        <location evidence="1">Membrane</location>
        <topology evidence="1">Single-pass type II membrane protein</topology>
    </subcellularLocation>
</comment>
<dbReference type="PANTHER" id="PTHR46784">
    <property type="entry name" value="KILLER CELL LECTIN-LIKE RECEPTOR SUBFAMILY B MEMBER 1"/>
    <property type="match status" value="1"/>
</dbReference>
<dbReference type="InterPro" id="IPR016186">
    <property type="entry name" value="C-type_lectin-like/link_sf"/>
</dbReference>
<dbReference type="SUPFAM" id="SSF56436">
    <property type="entry name" value="C-type lectin-like"/>
    <property type="match status" value="1"/>
</dbReference>
<dbReference type="InterPro" id="IPR033992">
    <property type="entry name" value="NKR-like_CTLD"/>
</dbReference>
<keyword evidence="2" id="KW-0430">Lectin</keyword>
<evidence type="ECO:0000259" key="6">
    <source>
        <dbReference type="PROSITE" id="PS50041"/>
    </source>
</evidence>
<keyword evidence="7" id="KW-1185">Reference proteome</keyword>
<dbReference type="RefSeq" id="XP_015270404.1">
    <property type="nucleotide sequence ID" value="XM_015414918.1"/>
</dbReference>
<dbReference type="Gene3D" id="3.10.100.10">
    <property type="entry name" value="Mannose-Binding Protein A, subunit A"/>
    <property type="match status" value="1"/>
</dbReference>
<evidence type="ECO:0000313" key="7">
    <source>
        <dbReference type="Proteomes" id="UP000694871"/>
    </source>
</evidence>
<evidence type="ECO:0000256" key="3">
    <source>
        <dbReference type="ARBA" id="ARBA00022968"/>
    </source>
</evidence>
<name>A0ABM1K9L7_GEKJA</name>
<accession>A0ABM1K9L7</accession>
<dbReference type="InterPro" id="IPR016187">
    <property type="entry name" value="CTDL_fold"/>
</dbReference>
<keyword evidence="4" id="KW-0812">Transmembrane</keyword>
<evidence type="ECO:0000256" key="4">
    <source>
        <dbReference type="ARBA" id="ARBA00022989"/>
    </source>
</evidence>
<organism evidence="7 8">
    <name type="scientific">Gekko japonicus</name>
    <name type="common">Schlegel's Japanese gecko</name>
    <dbReference type="NCBI Taxonomy" id="146911"/>
    <lineage>
        <taxon>Eukaryota</taxon>
        <taxon>Metazoa</taxon>
        <taxon>Chordata</taxon>
        <taxon>Craniata</taxon>
        <taxon>Vertebrata</taxon>
        <taxon>Euteleostomi</taxon>
        <taxon>Lepidosauria</taxon>
        <taxon>Squamata</taxon>
        <taxon>Bifurcata</taxon>
        <taxon>Gekkota</taxon>
        <taxon>Gekkonidae</taxon>
        <taxon>Gekkoninae</taxon>
        <taxon>Gekko</taxon>
    </lineage>
</organism>
<keyword evidence="3" id="KW-0735">Signal-anchor</keyword>
<dbReference type="SMART" id="SM00034">
    <property type="entry name" value="CLECT"/>
    <property type="match status" value="1"/>
</dbReference>
<dbReference type="InterPro" id="IPR051527">
    <property type="entry name" value="KLR_subfamily_B"/>
</dbReference>
<dbReference type="GeneID" id="107113567"/>
<dbReference type="Pfam" id="PF00059">
    <property type="entry name" value="Lectin_C"/>
    <property type="match status" value="1"/>
</dbReference>
<evidence type="ECO:0000256" key="5">
    <source>
        <dbReference type="ARBA" id="ARBA00023157"/>
    </source>
</evidence>
<sequence>MEDEEGYTALTFQARRNASKAASPAKKQGEAAQLQCQSGGSAKVNSSCQICPPHWHLHQDKCYWLSKALKSWNESQSDCLAKGAQLAVIQVEEMLLKKITEDTHKYWIGLFLSEKKWRLQEPLSSAGEESCGRIKSSTITLDICTAVYKWICQKDPILL</sequence>
<protein>
    <submittedName>
        <fullName evidence="8">Killer cell lectin-like receptor subfamily B member 1B allele B</fullName>
    </submittedName>
</protein>
<gene>
    <name evidence="8" type="primary">LOC107113567</name>
</gene>
<dbReference type="InterPro" id="IPR001304">
    <property type="entry name" value="C-type_lectin-like"/>
</dbReference>
<feature type="domain" description="C-type lectin" evidence="6">
    <location>
        <begin position="58"/>
        <end position="153"/>
    </location>
</feature>
<dbReference type="Proteomes" id="UP000694871">
    <property type="component" value="Unplaced"/>
</dbReference>
<evidence type="ECO:0000256" key="1">
    <source>
        <dbReference type="ARBA" id="ARBA00004606"/>
    </source>
</evidence>
<reference evidence="8" key="1">
    <citation type="submission" date="2025-08" db="UniProtKB">
        <authorList>
            <consortium name="RefSeq"/>
        </authorList>
    </citation>
    <scope>IDENTIFICATION</scope>
</reference>